<feature type="transmembrane region" description="Helical" evidence="7">
    <location>
        <begin position="12"/>
        <end position="32"/>
    </location>
</feature>
<reference evidence="10" key="1">
    <citation type="submission" date="2020-08" db="EMBL/GenBank/DDBJ databases">
        <title>Genomic insights into the carbon and energy metabolism of the first obligate autotrophic acetogenic bacterium Aceticella autotrophica gen. nov., sp. nov.</title>
        <authorList>
            <person name="Toshchakov S.V."/>
            <person name="Elcheninov A.G."/>
            <person name="Kublanov I.V."/>
            <person name="Frolov E.N."/>
            <person name="Lebedinsky A.V."/>
        </authorList>
    </citation>
    <scope>NUCLEOTIDE SEQUENCE</scope>
    <source>
        <strain evidence="10">3443-3Ac</strain>
    </source>
</reference>
<keyword evidence="11" id="KW-1185">Reference proteome</keyword>
<comment type="subcellular location">
    <subcellularLocation>
        <location evidence="7">Cell membrane</location>
        <topology evidence="7">Multi-pass membrane protein</topology>
    </subcellularLocation>
    <subcellularLocation>
        <location evidence="1">Membrane</location>
        <topology evidence="1">Multi-pass membrane protein</topology>
    </subcellularLocation>
</comment>
<evidence type="ECO:0000256" key="1">
    <source>
        <dbReference type="ARBA" id="ARBA00004141"/>
    </source>
</evidence>
<comment type="catalytic activity">
    <reaction evidence="7">
        <text>UDP-N-acetyl-alpha-D-muramoyl-L-alanyl-gamma-D-glutamyl-meso-2,6-diaminopimeloyl-D-alanyl-D-alanine + di-trans,octa-cis-undecaprenyl phosphate = di-trans,octa-cis-undecaprenyl diphospho-N-acetyl-alpha-D-muramoyl-L-alanyl-D-glutamyl-meso-2,6-diaminopimeloyl-D-alanyl-D-alanine + UMP</text>
        <dbReference type="Rhea" id="RHEA:28386"/>
        <dbReference type="ChEBI" id="CHEBI:57865"/>
        <dbReference type="ChEBI" id="CHEBI:60392"/>
        <dbReference type="ChEBI" id="CHEBI:61386"/>
        <dbReference type="ChEBI" id="CHEBI:61387"/>
        <dbReference type="EC" id="2.7.8.13"/>
    </reaction>
</comment>
<name>A0A975AWS5_9THEO</name>
<comment type="cofactor">
    <cofactor evidence="7 9">
        <name>Mg(2+)</name>
        <dbReference type="ChEBI" id="CHEBI:18420"/>
    </cofactor>
</comment>
<keyword evidence="7" id="KW-1003">Cell membrane</keyword>
<dbReference type="GO" id="GO:0051301">
    <property type="term" value="P:cell division"/>
    <property type="evidence" value="ECO:0007669"/>
    <property type="project" value="UniProtKB-KW"/>
</dbReference>
<keyword evidence="7" id="KW-0132">Cell division</keyword>
<dbReference type="InterPro" id="IPR018480">
    <property type="entry name" value="PNAcMuramoyl-5peptid_Trfase_CS"/>
</dbReference>
<feature type="transmembrane region" description="Helical" evidence="7">
    <location>
        <begin position="53"/>
        <end position="74"/>
    </location>
</feature>
<sequence>MGEFMNMLKMIFATIVSFIICLILGSIIIPELHKLKFGQSIRNDGPKTHFKKAGTPTMGGIIFIISVVITDLIFSKWDKYMALVLLITLGFGLIGFADDFIKIYYKRSLGLNARQKLLGQFILAFVLAYFAKSFIGTDVIIPFLKRNIDLSIYYIPFVIFVIVGTVNSVNLTDGLDGLVSGVSFMVMAFFALITFFIGNTSLFIFAAAFTGGLIGFLKFNRYPAEVFMGDTGAFAIGGAISALALMTKLPVILPLVGIIFMIEALSVIIQVISFKLTGKRIFKMSPLHHHFELSGWHETKVVYVFWFVTLIAIFAAFFSVS</sequence>
<dbReference type="GO" id="GO:0005886">
    <property type="term" value="C:plasma membrane"/>
    <property type="evidence" value="ECO:0007669"/>
    <property type="project" value="UniProtKB-SubCell"/>
</dbReference>
<feature type="transmembrane region" description="Helical" evidence="7">
    <location>
        <begin position="252"/>
        <end position="274"/>
    </location>
</feature>
<keyword evidence="7" id="KW-0131">Cell cycle</keyword>
<dbReference type="PANTHER" id="PTHR22926">
    <property type="entry name" value="PHOSPHO-N-ACETYLMURAMOYL-PENTAPEPTIDE-TRANSFERASE"/>
    <property type="match status" value="1"/>
</dbReference>
<evidence type="ECO:0000256" key="4">
    <source>
        <dbReference type="ARBA" id="ARBA00022692"/>
    </source>
</evidence>
<organism evidence="10 11">
    <name type="scientific">Aceticella autotrophica</name>
    <dbReference type="NCBI Taxonomy" id="2755338"/>
    <lineage>
        <taxon>Bacteria</taxon>
        <taxon>Bacillati</taxon>
        <taxon>Bacillota</taxon>
        <taxon>Clostridia</taxon>
        <taxon>Thermoanaerobacterales</taxon>
        <taxon>Thermoanaerobacteraceae</taxon>
        <taxon>Aceticella</taxon>
    </lineage>
</organism>
<keyword evidence="5 7" id="KW-1133">Transmembrane helix</keyword>
<evidence type="ECO:0000256" key="7">
    <source>
        <dbReference type="HAMAP-Rule" id="MF_00038"/>
    </source>
</evidence>
<evidence type="ECO:0000313" key="11">
    <source>
        <dbReference type="Proteomes" id="UP000671913"/>
    </source>
</evidence>
<keyword evidence="7 9" id="KW-0479">Metal-binding</keyword>
<feature type="transmembrane region" description="Helical" evidence="7">
    <location>
        <begin position="301"/>
        <end position="320"/>
    </location>
</feature>
<comment type="function">
    <text evidence="7">Catalyzes the initial step of the lipid cycle reactions in the biosynthesis of the cell wall peptidoglycan: transfers peptidoglycan precursor phospho-MurNAc-pentapeptide from UDP-MurNAc-pentapeptide onto the lipid carrier undecaprenyl phosphate, yielding undecaprenyl-pyrophosphoryl-MurNAc-pentapeptide, known as lipid I.</text>
</comment>
<protein>
    <recommendedName>
        <fullName evidence="7 8">Phospho-N-acetylmuramoyl-pentapeptide-transferase</fullName>
        <ecNumber evidence="7 8">2.7.8.13</ecNumber>
    </recommendedName>
    <alternativeName>
        <fullName evidence="7">UDP-MurNAc-pentapeptide phosphotransferase</fullName>
    </alternativeName>
</protein>
<evidence type="ECO:0000256" key="2">
    <source>
        <dbReference type="ARBA" id="ARBA00005583"/>
    </source>
</evidence>
<dbReference type="NCBIfam" id="TIGR00445">
    <property type="entry name" value="mraY"/>
    <property type="match status" value="1"/>
</dbReference>
<dbReference type="GO" id="GO:0008963">
    <property type="term" value="F:phospho-N-acetylmuramoyl-pentapeptide-transferase activity"/>
    <property type="evidence" value="ECO:0007669"/>
    <property type="project" value="UniProtKB-UniRule"/>
</dbReference>
<dbReference type="GO" id="GO:0046872">
    <property type="term" value="F:metal ion binding"/>
    <property type="evidence" value="ECO:0007669"/>
    <property type="project" value="UniProtKB-KW"/>
</dbReference>
<keyword evidence="4 7" id="KW-0812">Transmembrane</keyword>
<dbReference type="Proteomes" id="UP000671913">
    <property type="component" value="Chromosome"/>
</dbReference>
<feature type="transmembrane region" description="Helical" evidence="7">
    <location>
        <begin position="226"/>
        <end position="246"/>
    </location>
</feature>
<feature type="transmembrane region" description="Helical" evidence="7">
    <location>
        <begin position="202"/>
        <end position="219"/>
    </location>
</feature>
<dbReference type="InterPro" id="IPR000715">
    <property type="entry name" value="Glycosyl_transferase_4"/>
</dbReference>
<accession>A0A975AWS5</accession>
<dbReference type="PROSITE" id="PS01347">
    <property type="entry name" value="MRAY_1"/>
    <property type="match status" value="1"/>
</dbReference>
<comment type="similarity">
    <text evidence="2 7">Belongs to the glycosyltransferase 4 family. MraY subfamily.</text>
</comment>
<dbReference type="Pfam" id="PF10555">
    <property type="entry name" value="MraY_sig1"/>
    <property type="match status" value="1"/>
</dbReference>
<dbReference type="HAMAP" id="MF_00038">
    <property type="entry name" value="MraY"/>
    <property type="match status" value="1"/>
</dbReference>
<dbReference type="Pfam" id="PF00953">
    <property type="entry name" value="Glycos_transf_4"/>
    <property type="match status" value="1"/>
</dbReference>
<dbReference type="PANTHER" id="PTHR22926:SF5">
    <property type="entry name" value="PHOSPHO-N-ACETYLMURAMOYL-PENTAPEPTIDE-TRANSFERASE HOMOLOG"/>
    <property type="match status" value="1"/>
</dbReference>
<feature type="transmembrane region" description="Helical" evidence="7">
    <location>
        <begin position="80"/>
        <end position="101"/>
    </location>
</feature>
<gene>
    <name evidence="7" type="primary">mraY</name>
    <name evidence="10" type="ORF">ACETAC_03300</name>
</gene>
<evidence type="ECO:0000256" key="8">
    <source>
        <dbReference type="NCBIfam" id="TIGR00445"/>
    </source>
</evidence>
<dbReference type="KEGG" id="aaut:ACETAC_03300"/>
<dbReference type="GO" id="GO:0071555">
    <property type="term" value="P:cell wall organization"/>
    <property type="evidence" value="ECO:0007669"/>
    <property type="project" value="UniProtKB-KW"/>
</dbReference>
<dbReference type="EMBL" id="CP060096">
    <property type="protein sequence ID" value="QSZ27920.1"/>
    <property type="molecule type" value="Genomic_DNA"/>
</dbReference>
<evidence type="ECO:0000313" key="10">
    <source>
        <dbReference type="EMBL" id="QSZ27920.1"/>
    </source>
</evidence>
<dbReference type="PROSITE" id="PS01348">
    <property type="entry name" value="MRAY_2"/>
    <property type="match status" value="1"/>
</dbReference>
<keyword evidence="7" id="KW-0961">Cell wall biogenesis/degradation</keyword>
<dbReference type="GO" id="GO:0009252">
    <property type="term" value="P:peptidoglycan biosynthetic process"/>
    <property type="evidence" value="ECO:0007669"/>
    <property type="project" value="UniProtKB-UniRule"/>
</dbReference>
<evidence type="ECO:0000256" key="6">
    <source>
        <dbReference type="ARBA" id="ARBA00023136"/>
    </source>
</evidence>
<feature type="binding site" evidence="9">
    <location>
        <position position="170"/>
    </location>
    <ligand>
        <name>Mg(2+)</name>
        <dbReference type="ChEBI" id="CHEBI:18420"/>
    </ligand>
</feature>
<dbReference type="AlphaFoldDB" id="A0A975AWS5"/>
<keyword evidence="7" id="KW-0573">Peptidoglycan synthesis</keyword>
<evidence type="ECO:0000256" key="5">
    <source>
        <dbReference type="ARBA" id="ARBA00022989"/>
    </source>
</evidence>
<evidence type="ECO:0000256" key="3">
    <source>
        <dbReference type="ARBA" id="ARBA00022679"/>
    </source>
</evidence>
<comment type="pathway">
    <text evidence="7">Cell wall biogenesis; peptidoglycan biosynthesis.</text>
</comment>
<dbReference type="CDD" id="cd06852">
    <property type="entry name" value="GT_MraY"/>
    <property type="match status" value="1"/>
</dbReference>
<keyword evidence="6 7" id="KW-0472">Membrane</keyword>
<keyword evidence="7 9" id="KW-0460">Magnesium</keyword>
<evidence type="ECO:0000256" key="9">
    <source>
        <dbReference type="PIRSR" id="PIRSR600715-1"/>
    </source>
</evidence>
<feature type="transmembrane region" description="Helical" evidence="7">
    <location>
        <begin position="121"/>
        <end position="144"/>
    </location>
</feature>
<feature type="transmembrane region" description="Helical" evidence="7">
    <location>
        <begin position="150"/>
        <end position="171"/>
    </location>
</feature>
<feature type="binding site" evidence="9">
    <location>
        <position position="230"/>
    </location>
    <ligand>
        <name>Mg(2+)</name>
        <dbReference type="ChEBI" id="CHEBI:18420"/>
    </ligand>
</feature>
<keyword evidence="7" id="KW-0133">Cell shape</keyword>
<keyword evidence="3 7" id="KW-0808">Transferase</keyword>
<dbReference type="EC" id="2.7.8.13" evidence="7 8"/>
<dbReference type="InterPro" id="IPR003524">
    <property type="entry name" value="PNAcMuramoyl-5peptid_Trfase"/>
</dbReference>
<dbReference type="GO" id="GO:0008360">
    <property type="term" value="P:regulation of cell shape"/>
    <property type="evidence" value="ECO:0007669"/>
    <property type="project" value="UniProtKB-KW"/>
</dbReference>
<proteinExistence type="inferred from homology"/>